<dbReference type="Gene3D" id="1.10.10.2840">
    <property type="entry name" value="PucR C-terminal helix-turn-helix domain"/>
    <property type="match status" value="1"/>
</dbReference>
<keyword evidence="4" id="KW-1185">Reference proteome</keyword>
<reference evidence="3 4" key="1">
    <citation type="submission" date="2016-10" db="EMBL/GenBank/DDBJ databases">
        <authorList>
            <person name="de Groot N.N."/>
        </authorList>
    </citation>
    <scope>NUCLEOTIDE SEQUENCE [LARGE SCALE GENOMIC DNA]</scope>
    <source>
        <strain evidence="3 4">DSM 43019</strain>
    </source>
</reference>
<dbReference type="Proteomes" id="UP000199645">
    <property type="component" value="Unassembled WGS sequence"/>
</dbReference>
<feature type="domain" description="PucR-like N-terminal" evidence="2">
    <location>
        <begin position="21"/>
        <end position="182"/>
    </location>
</feature>
<dbReference type="InterPro" id="IPR025736">
    <property type="entry name" value="PucR_C-HTH_dom"/>
</dbReference>
<dbReference type="PANTHER" id="PTHR33744">
    <property type="entry name" value="CARBOHYDRATE DIACID REGULATOR"/>
    <property type="match status" value="1"/>
</dbReference>
<dbReference type="InterPro" id="IPR058663">
    <property type="entry name" value="PucR-like_N"/>
</dbReference>
<evidence type="ECO:0000313" key="4">
    <source>
        <dbReference type="Proteomes" id="UP000199645"/>
    </source>
</evidence>
<accession>A0A1I2DDV4</accession>
<proteinExistence type="predicted"/>
<dbReference type="AlphaFoldDB" id="A0A1I2DDV4"/>
<dbReference type="InterPro" id="IPR042070">
    <property type="entry name" value="PucR_C-HTH_sf"/>
</dbReference>
<dbReference type="Pfam" id="PF13556">
    <property type="entry name" value="HTH_30"/>
    <property type="match status" value="1"/>
</dbReference>
<organism evidence="3 4">
    <name type="scientific">Actinoplanes philippinensis</name>
    <dbReference type="NCBI Taxonomy" id="35752"/>
    <lineage>
        <taxon>Bacteria</taxon>
        <taxon>Bacillati</taxon>
        <taxon>Actinomycetota</taxon>
        <taxon>Actinomycetes</taxon>
        <taxon>Micromonosporales</taxon>
        <taxon>Micromonosporaceae</taxon>
        <taxon>Actinoplanes</taxon>
    </lineage>
</organism>
<dbReference type="EMBL" id="FONV01000003">
    <property type="protein sequence ID" value="SFE78628.1"/>
    <property type="molecule type" value="Genomic_DNA"/>
</dbReference>
<evidence type="ECO:0000259" key="2">
    <source>
        <dbReference type="Pfam" id="PF25906"/>
    </source>
</evidence>
<feature type="domain" description="PucR C-terminal helix-turn-helix" evidence="1">
    <location>
        <begin position="343"/>
        <end position="401"/>
    </location>
</feature>
<dbReference type="Pfam" id="PF25906">
    <property type="entry name" value="PucR-like_N"/>
    <property type="match status" value="1"/>
</dbReference>
<dbReference type="InterPro" id="IPR051448">
    <property type="entry name" value="CdaR-like_regulators"/>
</dbReference>
<protein>
    <submittedName>
        <fullName evidence="3">PucR C-terminal helix-turn-helix domain-containing protein</fullName>
    </submittedName>
</protein>
<gene>
    <name evidence="3" type="ORF">SAMN05421541_103569</name>
</gene>
<evidence type="ECO:0000313" key="3">
    <source>
        <dbReference type="EMBL" id="SFE78628.1"/>
    </source>
</evidence>
<dbReference type="PANTHER" id="PTHR33744:SF1">
    <property type="entry name" value="DNA-BINDING TRANSCRIPTIONAL ACTIVATOR ADER"/>
    <property type="match status" value="1"/>
</dbReference>
<evidence type="ECO:0000259" key="1">
    <source>
        <dbReference type="Pfam" id="PF13556"/>
    </source>
</evidence>
<name>A0A1I2DDV4_9ACTN</name>
<sequence length="404" mass="43530">MSSEMRADRVKQPVRDVRSYRLPTEVIDPLRHGLPKVSSQTIAAIIREVPAYAEPFSGALGHKIARAVRAALGTFLNLVSRPGADPGTPMSSAIEAAYALGRGEARSGRSLDALLAAYRVGARVAWRGLAAISVEAGQPAATIADFAELVFAYIDELSAASVAGHADELAASGRIRRRRLQELAQALVAGEPAHVLQGLAEQAEWTPPQSLTALLLPERAARWVIDLLDPRTLQLAEAVPDMPGLTVLFVPDPQGCSRPTLNRLLTGHNVVIGPARPWTEARSSLDRAVRVHRLSPPDGGAVTDTEDHLAAVVVTADPSALADLRAWALTPLAGERGTAAAKLVETLRSWLLHHGRREDVAAELFVHPQTVRYRMARLRELYGDRLRDPQWVLALTIALAIPDA</sequence>
<dbReference type="STRING" id="35752.SAMN05421541_103569"/>